<keyword evidence="4 6" id="KW-1133">Transmembrane helix</keyword>
<evidence type="ECO:0000256" key="3">
    <source>
        <dbReference type="ARBA" id="ARBA00022692"/>
    </source>
</evidence>
<evidence type="ECO:0000256" key="1">
    <source>
        <dbReference type="ARBA" id="ARBA00004141"/>
    </source>
</evidence>
<keyword evidence="3 6" id="KW-0812">Transmembrane</keyword>
<feature type="transmembrane region" description="Helical" evidence="6">
    <location>
        <begin position="312"/>
        <end position="334"/>
    </location>
</feature>
<evidence type="ECO:0000313" key="8">
    <source>
        <dbReference type="EMBL" id="MFD2232362.1"/>
    </source>
</evidence>
<name>A0ABW5C7S2_9PROT</name>
<dbReference type="PANTHER" id="PTHR31632:SF2">
    <property type="entry name" value="PLASMA MEMBRANE IRON PERMEASE"/>
    <property type="match status" value="1"/>
</dbReference>
<feature type="chain" id="PRO_5047344779" evidence="7">
    <location>
        <begin position="25"/>
        <end position="397"/>
    </location>
</feature>
<organism evidence="8 9">
    <name type="scientific">Phaeospirillum tilakii</name>
    <dbReference type="NCBI Taxonomy" id="741673"/>
    <lineage>
        <taxon>Bacteria</taxon>
        <taxon>Pseudomonadati</taxon>
        <taxon>Pseudomonadota</taxon>
        <taxon>Alphaproteobacteria</taxon>
        <taxon>Rhodospirillales</taxon>
        <taxon>Rhodospirillaceae</taxon>
        <taxon>Phaeospirillum</taxon>
    </lineage>
</organism>
<proteinExistence type="inferred from homology"/>
<dbReference type="PANTHER" id="PTHR31632">
    <property type="entry name" value="IRON TRANSPORTER FTH1"/>
    <property type="match status" value="1"/>
</dbReference>
<keyword evidence="7" id="KW-0732">Signal</keyword>
<comment type="caution">
    <text evidence="8">The sequence shown here is derived from an EMBL/GenBank/DDBJ whole genome shotgun (WGS) entry which is preliminary data.</text>
</comment>
<keyword evidence="9" id="KW-1185">Reference proteome</keyword>
<accession>A0ABW5C7S2</accession>
<reference evidence="9" key="1">
    <citation type="journal article" date="2019" name="Int. J. Syst. Evol. Microbiol.">
        <title>The Global Catalogue of Microorganisms (GCM) 10K type strain sequencing project: providing services to taxonomists for standard genome sequencing and annotation.</title>
        <authorList>
            <consortium name="The Broad Institute Genomics Platform"/>
            <consortium name="The Broad Institute Genome Sequencing Center for Infectious Disease"/>
            <person name="Wu L."/>
            <person name="Ma J."/>
        </authorList>
    </citation>
    <scope>NUCLEOTIDE SEQUENCE [LARGE SCALE GENOMIC DNA]</scope>
    <source>
        <strain evidence="9">KCTC 15012</strain>
    </source>
</reference>
<comment type="similarity">
    <text evidence="2">Belongs to the oxidase-dependent Fe transporter (OFeT) (TC 9.A.10.1) family.</text>
</comment>
<protein>
    <submittedName>
        <fullName evidence="8">FTR1 family protein</fullName>
    </submittedName>
</protein>
<dbReference type="InterPro" id="IPR004923">
    <property type="entry name" value="FTR1/Fip1/EfeU"/>
</dbReference>
<gene>
    <name evidence="8" type="ORF">ACFSNB_00940</name>
</gene>
<feature type="transmembrane region" description="Helical" evidence="6">
    <location>
        <begin position="201"/>
        <end position="222"/>
    </location>
</feature>
<evidence type="ECO:0000256" key="7">
    <source>
        <dbReference type="SAM" id="SignalP"/>
    </source>
</evidence>
<evidence type="ECO:0000256" key="5">
    <source>
        <dbReference type="ARBA" id="ARBA00023136"/>
    </source>
</evidence>
<feature type="transmembrane region" description="Helical" evidence="6">
    <location>
        <begin position="280"/>
        <end position="300"/>
    </location>
</feature>
<evidence type="ECO:0000313" key="9">
    <source>
        <dbReference type="Proteomes" id="UP001597296"/>
    </source>
</evidence>
<evidence type="ECO:0000256" key="6">
    <source>
        <dbReference type="SAM" id="Phobius"/>
    </source>
</evidence>
<feature type="transmembrane region" description="Helical" evidence="6">
    <location>
        <begin position="243"/>
        <end position="260"/>
    </location>
</feature>
<sequence>MKRSGLALLALLLTLWLAIPPAWADIFDPIEATRQITAQGDALAASYRPEQKQQTIDAVSALYFDRFEGPLDQAVGAIDPALKGEIEAGFAQMIGLARRGAPPEAVQAAWGDLRGRLDLVPVRIGGVGFWRTLGQSALILIREGVEALLVVSALLTFLHRTGAERHERVVFQGVAWAVAASLAMAWALSEALALSGPDEDVIEGVTMLLAAAVLFYCCWWLVAKREFERWQAYIKDQIGRAAAGGRLFAIGFAAFLAVFREGAETVLFYQALAAAAPGQGAAVSLGIAVAVLALAGIYLTMRFLSVRLPLRLFFNATAALLYYLAICFAGDGVVELQTARLLPATGLDGWPTYGWIGFHPTLEGIAAQALLVLPSLAVGVWWLWQARPRRDRPAHSR</sequence>
<keyword evidence="5 6" id="KW-0472">Membrane</keyword>
<feature type="signal peptide" evidence="7">
    <location>
        <begin position="1"/>
        <end position="24"/>
    </location>
</feature>
<evidence type="ECO:0000256" key="2">
    <source>
        <dbReference type="ARBA" id="ARBA00008333"/>
    </source>
</evidence>
<dbReference type="Pfam" id="PF03239">
    <property type="entry name" value="FTR1"/>
    <property type="match status" value="1"/>
</dbReference>
<evidence type="ECO:0000256" key="4">
    <source>
        <dbReference type="ARBA" id="ARBA00022989"/>
    </source>
</evidence>
<feature type="transmembrane region" description="Helical" evidence="6">
    <location>
        <begin position="169"/>
        <end position="189"/>
    </location>
</feature>
<feature type="transmembrane region" description="Helical" evidence="6">
    <location>
        <begin position="365"/>
        <end position="384"/>
    </location>
</feature>
<dbReference type="EMBL" id="JBHUIY010000001">
    <property type="protein sequence ID" value="MFD2232362.1"/>
    <property type="molecule type" value="Genomic_DNA"/>
</dbReference>
<dbReference type="RefSeq" id="WP_377313603.1">
    <property type="nucleotide sequence ID" value="NZ_JBHUIY010000001.1"/>
</dbReference>
<comment type="subcellular location">
    <subcellularLocation>
        <location evidence="1">Membrane</location>
        <topology evidence="1">Multi-pass membrane protein</topology>
    </subcellularLocation>
</comment>
<dbReference type="Proteomes" id="UP001597296">
    <property type="component" value="Unassembled WGS sequence"/>
</dbReference>